<accession>A6BCZ8</accession>
<comment type="caution">
    <text evidence="1">The sequence shown here is derived from an EMBL/GenBank/DDBJ whole genome shotgun (WGS) entry which is preliminary data.</text>
</comment>
<dbReference type="HOGENOM" id="CLU_3199063_0_0_9"/>
<protein>
    <submittedName>
        <fullName evidence="1">Uncharacterized protein</fullName>
    </submittedName>
</protein>
<evidence type="ECO:0000313" key="2">
    <source>
        <dbReference type="Proteomes" id="UP000004016"/>
    </source>
</evidence>
<evidence type="ECO:0000313" key="1">
    <source>
        <dbReference type="EMBL" id="EDM64315.1"/>
    </source>
</evidence>
<dbReference type="AlphaFoldDB" id="A6BCZ8"/>
<sequence length="45" mass="5118">MVETIREIDDLIKIINGLVVELNKSPYELFESELVQVGTDKNALK</sequence>
<reference evidence="1 2" key="1">
    <citation type="submission" date="2007-03" db="EMBL/GenBank/DDBJ databases">
        <authorList>
            <person name="Fulton L."/>
            <person name="Clifton S."/>
            <person name="Fulton B."/>
            <person name="Xu J."/>
            <person name="Minx P."/>
            <person name="Pepin K.H."/>
            <person name="Johnson M."/>
            <person name="Thiruvilangam P."/>
            <person name="Bhonagiri V."/>
            <person name="Nash W.E."/>
            <person name="Mardis E.R."/>
            <person name="Wilson R.K."/>
        </authorList>
    </citation>
    <scope>NUCLEOTIDE SEQUENCE [LARGE SCALE GENOMIC DNA]</scope>
    <source>
        <strain evidence="1 2">DSM 13814</strain>
    </source>
</reference>
<gene>
    <name evidence="1" type="ORF">DORLON_00161</name>
</gene>
<reference evidence="1 2" key="2">
    <citation type="submission" date="2007-04" db="EMBL/GenBank/DDBJ databases">
        <title>Draft genome sequence of Dorea longicatena (DSM 13814).</title>
        <authorList>
            <person name="Sudarsanam P."/>
            <person name="Ley R."/>
            <person name="Guruge J."/>
            <person name="Turnbaugh P.J."/>
            <person name="Mahowald M."/>
            <person name="Liep D."/>
            <person name="Gordon J."/>
        </authorList>
    </citation>
    <scope>NUCLEOTIDE SEQUENCE [LARGE SCALE GENOMIC DNA]</scope>
    <source>
        <strain evidence="1 2">DSM 13814</strain>
    </source>
</reference>
<dbReference type="EMBL" id="AAXB02000001">
    <property type="protein sequence ID" value="EDM64315.1"/>
    <property type="molecule type" value="Genomic_DNA"/>
</dbReference>
<organism evidence="1 2">
    <name type="scientific">Dorea longicatena DSM 13814</name>
    <dbReference type="NCBI Taxonomy" id="411462"/>
    <lineage>
        <taxon>Bacteria</taxon>
        <taxon>Bacillati</taxon>
        <taxon>Bacillota</taxon>
        <taxon>Clostridia</taxon>
        <taxon>Lachnospirales</taxon>
        <taxon>Lachnospiraceae</taxon>
        <taxon>Dorea</taxon>
    </lineage>
</organism>
<dbReference type="Proteomes" id="UP000004016">
    <property type="component" value="Unassembled WGS sequence"/>
</dbReference>
<name>A6BCZ8_9FIRM</name>
<proteinExistence type="predicted"/>